<dbReference type="PANTHER" id="PTHR23426">
    <property type="entry name" value="FERREDOXIN/ADRENODOXIN"/>
    <property type="match status" value="1"/>
</dbReference>
<evidence type="ECO:0000256" key="3">
    <source>
        <dbReference type="ARBA" id="ARBA00022714"/>
    </source>
</evidence>
<reference evidence="9 10" key="1">
    <citation type="submission" date="2020-06" db="EMBL/GenBank/DDBJ databases">
        <title>Draft genome of Uliginosibacterium sp. IMCC34675.</title>
        <authorList>
            <person name="Song J."/>
        </authorList>
    </citation>
    <scope>NUCLEOTIDE SEQUENCE [LARGE SCALE GENOMIC DNA]</scope>
    <source>
        <strain evidence="9 10">IMCC34675</strain>
    </source>
</reference>
<evidence type="ECO:0000259" key="8">
    <source>
        <dbReference type="PROSITE" id="PS51085"/>
    </source>
</evidence>
<evidence type="ECO:0000256" key="5">
    <source>
        <dbReference type="ARBA" id="ARBA00023004"/>
    </source>
</evidence>
<sequence length="110" mass="11620">MSTITLLPHPELCPTGARIEARHGSSLCDALLGAGIEIEHACEKVAACATCHVYVRAGGASLAAPSDEEEDQLDDAWGLEASSRLACCVKLGESDLTVELPVHTRNHARE</sequence>
<dbReference type="NCBIfam" id="TIGR02007">
    <property type="entry name" value="fdx_isc"/>
    <property type="match status" value="1"/>
</dbReference>
<proteinExistence type="inferred from homology"/>
<dbReference type="PROSITE" id="PS51085">
    <property type="entry name" value="2FE2S_FER_2"/>
    <property type="match status" value="1"/>
</dbReference>
<dbReference type="SUPFAM" id="SSF54292">
    <property type="entry name" value="2Fe-2S ferredoxin-like"/>
    <property type="match status" value="1"/>
</dbReference>
<evidence type="ECO:0000313" key="9">
    <source>
        <dbReference type="EMBL" id="NSL54875.1"/>
    </source>
</evidence>
<evidence type="ECO:0000256" key="1">
    <source>
        <dbReference type="ARBA" id="ARBA00010914"/>
    </source>
</evidence>
<comment type="similarity">
    <text evidence="1">Belongs to the adrenodoxin/putidaredoxin family.</text>
</comment>
<evidence type="ECO:0000256" key="6">
    <source>
        <dbReference type="ARBA" id="ARBA00023014"/>
    </source>
</evidence>
<keyword evidence="3" id="KW-0001">2Fe-2S</keyword>
<dbReference type="InterPro" id="IPR012675">
    <property type="entry name" value="Beta-grasp_dom_sf"/>
</dbReference>
<dbReference type="Proteomes" id="UP000778523">
    <property type="component" value="Unassembled WGS sequence"/>
</dbReference>
<dbReference type="CDD" id="cd00207">
    <property type="entry name" value="fer2"/>
    <property type="match status" value="1"/>
</dbReference>
<keyword evidence="10" id="KW-1185">Reference proteome</keyword>
<dbReference type="Gene3D" id="3.10.20.30">
    <property type="match status" value="1"/>
</dbReference>
<keyword evidence="4" id="KW-0479">Metal-binding</keyword>
<organism evidence="9 10">
    <name type="scientific">Uliginosibacterium aquaticum</name>
    <dbReference type="NCBI Taxonomy" id="2731212"/>
    <lineage>
        <taxon>Bacteria</taxon>
        <taxon>Pseudomonadati</taxon>
        <taxon>Pseudomonadota</taxon>
        <taxon>Betaproteobacteria</taxon>
        <taxon>Rhodocyclales</taxon>
        <taxon>Zoogloeaceae</taxon>
        <taxon>Uliginosibacterium</taxon>
    </lineage>
</organism>
<dbReference type="InterPro" id="IPR001041">
    <property type="entry name" value="2Fe-2S_ferredoxin-type"/>
</dbReference>
<dbReference type="InterPro" id="IPR036010">
    <property type="entry name" value="2Fe-2S_ferredoxin-like_sf"/>
</dbReference>
<dbReference type="RefSeq" id="WP_170021384.1">
    <property type="nucleotide sequence ID" value="NZ_JABCSC020000002.1"/>
</dbReference>
<comment type="caution">
    <text evidence="9">The sequence shown here is derived from an EMBL/GenBank/DDBJ whole genome shotgun (WGS) entry which is preliminary data.</text>
</comment>
<dbReference type="PANTHER" id="PTHR23426:SF65">
    <property type="entry name" value="FERREDOXIN-2, MITOCHONDRIAL"/>
    <property type="match status" value="1"/>
</dbReference>
<dbReference type="InterPro" id="IPR001055">
    <property type="entry name" value="Adrenodoxin-like"/>
</dbReference>
<dbReference type="InterPro" id="IPR011536">
    <property type="entry name" value="Fdx_isc"/>
</dbReference>
<feature type="domain" description="2Fe-2S ferredoxin-type" evidence="8">
    <location>
        <begin position="2"/>
        <end position="104"/>
    </location>
</feature>
<evidence type="ECO:0000256" key="7">
    <source>
        <dbReference type="ARBA" id="ARBA00034078"/>
    </source>
</evidence>
<dbReference type="EMBL" id="JABCSC020000002">
    <property type="protein sequence ID" value="NSL54875.1"/>
    <property type="molecule type" value="Genomic_DNA"/>
</dbReference>
<gene>
    <name evidence="9" type="primary">fdx</name>
    <name evidence="9" type="ORF">HJ583_007555</name>
</gene>
<name>A0ABX2IE22_9RHOO</name>
<accession>A0ABX2IE22</accession>
<evidence type="ECO:0000256" key="2">
    <source>
        <dbReference type="ARBA" id="ARBA00019395"/>
    </source>
</evidence>
<keyword evidence="6" id="KW-0411">Iron-sulfur</keyword>
<comment type="cofactor">
    <cofactor evidence="7">
        <name>[2Fe-2S] cluster</name>
        <dbReference type="ChEBI" id="CHEBI:190135"/>
    </cofactor>
</comment>
<dbReference type="PRINTS" id="PR00355">
    <property type="entry name" value="ADRENODOXIN"/>
</dbReference>
<protein>
    <recommendedName>
        <fullName evidence="2">2Fe-2S ferredoxin</fullName>
    </recommendedName>
</protein>
<dbReference type="Pfam" id="PF00111">
    <property type="entry name" value="Fer2"/>
    <property type="match status" value="1"/>
</dbReference>
<evidence type="ECO:0000256" key="4">
    <source>
        <dbReference type="ARBA" id="ARBA00022723"/>
    </source>
</evidence>
<keyword evidence="5" id="KW-0408">Iron</keyword>
<evidence type="ECO:0000313" key="10">
    <source>
        <dbReference type="Proteomes" id="UP000778523"/>
    </source>
</evidence>